<evidence type="ECO:0000313" key="3">
    <source>
        <dbReference type="EnsemblPlants" id="Bo2g075290.1"/>
    </source>
</evidence>
<feature type="compositionally biased region" description="Polar residues" evidence="1">
    <location>
        <begin position="29"/>
        <end position="49"/>
    </location>
</feature>
<dbReference type="AlphaFoldDB" id="A0A0D3APY9"/>
<dbReference type="eggNOG" id="ENOG502QSU3">
    <property type="taxonomic scope" value="Eukaryota"/>
</dbReference>
<dbReference type="SUPFAM" id="SSF53098">
    <property type="entry name" value="Ribonuclease H-like"/>
    <property type="match status" value="1"/>
</dbReference>
<name>A0A0D3APY9_BRAOL</name>
<dbReference type="STRING" id="109376.A0A0D3APY9"/>
<accession>A0A0D3APY9</accession>
<organism evidence="3 4">
    <name type="scientific">Brassica oleracea var. oleracea</name>
    <dbReference type="NCBI Taxonomy" id="109376"/>
    <lineage>
        <taxon>Eukaryota</taxon>
        <taxon>Viridiplantae</taxon>
        <taxon>Streptophyta</taxon>
        <taxon>Embryophyta</taxon>
        <taxon>Tracheophyta</taxon>
        <taxon>Spermatophyta</taxon>
        <taxon>Magnoliopsida</taxon>
        <taxon>eudicotyledons</taxon>
        <taxon>Gunneridae</taxon>
        <taxon>Pentapetalae</taxon>
        <taxon>rosids</taxon>
        <taxon>malvids</taxon>
        <taxon>Brassicales</taxon>
        <taxon>Brassicaceae</taxon>
        <taxon>Brassiceae</taxon>
        <taxon>Brassica</taxon>
    </lineage>
</organism>
<dbReference type="Proteomes" id="UP000032141">
    <property type="component" value="Chromosome C2"/>
</dbReference>
<feature type="compositionally biased region" description="Low complexity" evidence="1">
    <location>
        <begin position="11"/>
        <end position="28"/>
    </location>
</feature>
<dbReference type="HOGENOM" id="CLU_1216245_0_0_1"/>
<reference evidence="3 4" key="1">
    <citation type="journal article" date="2014" name="Genome Biol.">
        <title>Transcriptome and methylome profiling reveals relics of genome dominance in the mesopolyploid Brassica oleracea.</title>
        <authorList>
            <person name="Parkin I.A."/>
            <person name="Koh C."/>
            <person name="Tang H."/>
            <person name="Robinson S.J."/>
            <person name="Kagale S."/>
            <person name="Clarke W.E."/>
            <person name="Town C.D."/>
            <person name="Nixon J."/>
            <person name="Krishnakumar V."/>
            <person name="Bidwell S.L."/>
            <person name="Denoeud F."/>
            <person name="Belcram H."/>
            <person name="Links M.G."/>
            <person name="Just J."/>
            <person name="Clarke C."/>
            <person name="Bender T."/>
            <person name="Huebert T."/>
            <person name="Mason A.S."/>
            <person name="Pires J.C."/>
            <person name="Barker G."/>
            <person name="Moore J."/>
            <person name="Walley P.G."/>
            <person name="Manoli S."/>
            <person name="Batley J."/>
            <person name="Edwards D."/>
            <person name="Nelson M.N."/>
            <person name="Wang X."/>
            <person name="Paterson A.H."/>
            <person name="King G."/>
            <person name="Bancroft I."/>
            <person name="Chalhoub B."/>
            <person name="Sharpe A.G."/>
        </authorList>
    </citation>
    <scope>NUCLEOTIDE SEQUENCE</scope>
    <source>
        <strain evidence="3 4">cv. TO1000</strain>
    </source>
</reference>
<dbReference type="InterPro" id="IPR008906">
    <property type="entry name" value="HATC_C_dom"/>
</dbReference>
<evidence type="ECO:0000256" key="1">
    <source>
        <dbReference type="SAM" id="MobiDB-lite"/>
    </source>
</evidence>
<dbReference type="Gramene" id="Bo2g075290.1">
    <property type="protein sequence ID" value="Bo2g075290.1"/>
    <property type="gene ID" value="Bo2g075290"/>
</dbReference>
<dbReference type="EnsemblPlants" id="Bo2g075290.1">
    <property type="protein sequence ID" value="Bo2g075290.1"/>
    <property type="gene ID" value="Bo2g075290"/>
</dbReference>
<feature type="domain" description="HAT C-terminal dimerisation" evidence="2">
    <location>
        <begin position="125"/>
        <end position="169"/>
    </location>
</feature>
<reference evidence="3" key="2">
    <citation type="submission" date="2015-03" db="UniProtKB">
        <authorList>
            <consortium name="EnsemblPlants"/>
        </authorList>
    </citation>
    <scope>IDENTIFICATION</scope>
</reference>
<dbReference type="PANTHER" id="PTHR45749:SF34">
    <property type="entry name" value="ZINC FINGER MYM-TYPE PROTEIN 1-LIKE"/>
    <property type="match status" value="1"/>
</dbReference>
<evidence type="ECO:0000259" key="2">
    <source>
        <dbReference type="Pfam" id="PF05699"/>
    </source>
</evidence>
<dbReference type="Pfam" id="PF05699">
    <property type="entry name" value="Dimer_Tnp_hAT"/>
    <property type="match status" value="1"/>
</dbReference>
<proteinExistence type="predicted"/>
<protein>
    <recommendedName>
        <fullName evidence="2">HAT C-terminal dimerisation domain-containing protein</fullName>
    </recommendedName>
</protein>
<evidence type="ECO:0000313" key="4">
    <source>
        <dbReference type="Proteomes" id="UP000032141"/>
    </source>
</evidence>
<feature type="region of interest" description="Disordered" evidence="1">
    <location>
        <begin position="1"/>
        <end position="81"/>
    </location>
</feature>
<dbReference type="GO" id="GO:0046983">
    <property type="term" value="F:protein dimerization activity"/>
    <property type="evidence" value="ECO:0007669"/>
    <property type="project" value="InterPro"/>
</dbReference>
<dbReference type="InterPro" id="IPR012337">
    <property type="entry name" value="RNaseH-like_sf"/>
</dbReference>
<keyword evidence="4" id="KW-1185">Reference proteome</keyword>
<dbReference type="PANTHER" id="PTHR45749">
    <property type="match status" value="1"/>
</dbReference>
<feature type="compositionally biased region" description="Basic and acidic residues" evidence="1">
    <location>
        <begin position="54"/>
        <end position="73"/>
    </location>
</feature>
<sequence length="228" mass="26258">MEKYFKKQCLSSSKVNSENLPSSSSLPKTNTENLASTPPMSSSKTNLENLPSDPAERKSIKEYHPNERDEVRRKYLTKGPCQPRGHDFPKTLKGHKLRRFNPAWFDLYGDWLEYSIKTDKAFCLLVLTLPVATATVERSFSAMKIVKTTLRNRMGDEFLNDCMVCYTEKEHFDEVTNDMMCIPQQPSNHRKTHQGRAHVEKKRQMPQASEKGRVCLHFTVHPLGINIL</sequence>